<dbReference type="PANTHER" id="PTHR12534:SF0">
    <property type="entry name" value="SMALL RIBOSOMAL SUBUNIT PROTEIN US2M"/>
    <property type="match status" value="1"/>
</dbReference>
<dbReference type="InterPro" id="IPR001865">
    <property type="entry name" value="Ribosomal_uS2"/>
</dbReference>
<dbReference type="GO" id="GO:0006412">
    <property type="term" value="P:translation"/>
    <property type="evidence" value="ECO:0007669"/>
    <property type="project" value="UniProtKB-UniRule"/>
</dbReference>
<keyword evidence="3 5" id="KW-0687">Ribonucleoprotein</keyword>
<evidence type="ECO:0000256" key="4">
    <source>
        <dbReference type="ARBA" id="ARBA00035256"/>
    </source>
</evidence>
<feature type="compositionally biased region" description="Acidic residues" evidence="7">
    <location>
        <begin position="281"/>
        <end position="297"/>
    </location>
</feature>
<comment type="similarity">
    <text evidence="1 5 6">Belongs to the universal ribosomal protein uS2 family.</text>
</comment>
<evidence type="ECO:0000256" key="5">
    <source>
        <dbReference type="HAMAP-Rule" id="MF_00291"/>
    </source>
</evidence>
<dbReference type="EMBL" id="AP021875">
    <property type="protein sequence ID" value="BBO79286.1"/>
    <property type="molecule type" value="Genomic_DNA"/>
</dbReference>
<evidence type="ECO:0000313" key="9">
    <source>
        <dbReference type="Proteomes" id="UP000427769"/>
    </source>
</evidence>
<dbReference type="Gene3D" id="3.40.50.10490">
    <property type="entry name" value="Glucose-6-phosphate isomerase like protein, domain 1"/>
    <property type="match status" value="1"/>
</dbReference>
<dbReference type="PRINTS" id="PR00395">
    <property type="entry name" value="RIBOSOMALS2"/>
</dbReference>
<dbReference type="InterPro" id="IPR005706">
    <property type="entry name" value="Ribosomal_uS2_bac/mit/plastid"/>
</dbReference>
<dbReference type="RefSeq" id="WP_155307829.1">
    <property type="nucleotide sequence ID" value="NZ_AP021875.1"/>
</dbReference>
<dbReference type="PROSITE" id="PS00963">
    <property type="entry name" value="RIBOSOMAL_S2_2"/>
    <property type="match status" value="1"/>
</dbReference>
<dbReference type="AlphaFoldDB" id="A0A5K7ZBP8"/>
<dbReference type="Proteomes" id="UP000427769">
    <property type="component" value="Chromosome"/>
</dbReference>
<dbReference type="PROSITE" id="PS00962">
    <property type="entry name" value="RIBOSOMAL_S2_1"/>
    <property type="match status" value="1"/>
</dbReference>
<dbReference type="PANTHER" id="PTHR12534">
    <property type="entry name" value="30S RIBOSOMAL PROTEIN S2 PROKARYOTIC AND ORGANELLAR"/>
    <property type="match status" value="1"/>
</dbReference>
<feature type="region of interest" description="Disordered" evidence="7">
    <location>
        <begin position="234"/>
        <end position="297"/>
    </location>
</feature>
<dbReference type="Gene3D" id="1.10.287.610">
    <property type="entry name" value="Helix hairpin bin"/>
    <property type="match status" value="1"/>
</dbReference>
<dbReference type="CDD" id="cd01425">
    <property type="entry name" value="RPS2"/>
    <property type="match status" value="1"/>
</dbReference>
<dbReference type="OrthoDB" id="9808036at2"/>
<dbReference type="InterPro" id="IPR018130">
    <property type="entry name" value="Ribosomal_uS2_CS"/>
</dbReference>
<dbReference type="NCBIfam" id="TIGR01011">
    <property type="entry name" value="rpsB_bact"/>
    <property type="match status" value="1"/>
</dbReference>
<dbReference type="HAMAP" id="MF_00291_B">
    <property type="entry name" value="Ribosomal_uS2_B"/>
    <property type="match status" value="1"/>
</dbReference>
<proteinExistence type="inferred from homology"/>
<evidence type="ECO:0000256" key="1">
    <source>
        <dbReference type="ARBA" id="ARBA00006242"/>
    </source>
</evidence>
<dbReference type="SUPFAM" id="SSF52313">
    <property type="entry name" value="Ribosomal protein S2"/>
    <property type="match status" value="1"/>
</dbReference>
<sequence length="297" mass="33002">MAYVTMKELLEAGVHFGHQTKRWNPKMKPYIFGARNGIYIVDLQKTVRMFRDAYDFIVDTVASGKSLLFVGTKKQARESIYEEANRAEMFYVHNRWLGGMMTNFQTVKKSVDRLNYLNTIENDGSIELFPKKERLKLGKERAKLDSTLGGIRSMTKLPGALFIIDPKNEAIAVREGRRLGIPIVAVVDTNCDPDEIDHPIPGNDDAIRAIRLITSKMADACIEGKARFKERQQAEADKGEEATELETAAAELKPGERKVISDGTDGPVVEIIRKGAAAEAGETEEEAATPEAEPTGE</sequence>
<gene>
    <name evidence="5 8" type="primary">rpsB</name>
    <name evidence="8" type="ORF">DSCW_67030</name>
</gene>
<dbReference type="InterPro" id="IPR023591">
    <property type="entry name" value="Ribosomal_uS2_flav_dom_sf"/>
</dbReference>
<evidence type="ECO:0000256" key="7">
    <source>
        <dbReference type="SAM" id="MobiDB-lite"/>
    </source>
</evidence>
<keyword evidence="2 5" id="KW-0689">Ribosomal protein</keyword>
<dbReference type="FunFam" id="1.10.287.610:FF:000001">
    <property type="entry name" value="30S ribosomal protein S2"/>
    <property type="match status" value="1"/>
</dbReference>
<organism evidence="8 9">
    <name type="scientific">Desulfosarcina widdelii</name>
    <dbReference type="NCBI Taxonomy" id="947919"/>
    <lineage>
        <taxon>Bacteria</taxon>
        <taxon>Pseudomonadati</taxon>
        <taxon>Thermodesulfobacteriota</taxon>
        <taxon>Desulfobacteria</taxon>
        <taxon>Desulfobacterales</taxon>
        <taxon>Desulfosarcinaceae</taxon>
        <taxon>Desulfosarcina</taxon>
    </lineage>
</organism>
<keyword evidence="9" id="KW-1185">Reference proteome</keyword>
<accession>A0A5K7ZBP8</accession>
<protein>
    <recommendedName>
        <fullName evidence="4 5">Small ribosomal subunit protein uS2</fullName>
    </recommendedName>
</protein>
<dbReference type="GO" id="GO:0022627">
    <property type="term" value="C:cytosolic small ribosomal subunit"/>
    <property type="evidence" value="ECO:0007669"/>
    <property type="project" value="TreeGrafter"/>
</dbReference>
<evidence type="ECO:0000256" key="2">
    <source>
        <dbReference type="ARBA" id="ARBA00022980"/>
    </source>
</evidence>
<reference evidence="8 9" key="1">
    <citation type="submission" date="2019-11" db="EMBL/GenBank/DDBJ databases">
        <title>Comparative genomics of hydrocarbon-degrading Desulfosarcina strains.</title>
        <authorList>
            <person name="Watanabe M."/>
            <person name="Kojima H."/>
            <person name="Fukui M."/>
        </authorList>
    </citation>
    <scope>NUCLEOTIDE SEQUENCE [LARGE SCALE GENOMIC DNA]</scope>
    <source>
        <strain evidence="8 9">PP31</strain>
    </source>
</reference>
<evidence type="ECO:0000256" key="3">
    <source>
        <dbReference type="ARBA" id="ARBA00023274"/>
    </source>
</evidence>
<dbReference type="Pfam" id="PF00318">
    <property type="entry name" value="Ribosomal_S2"/>
    <property type="match status" value="1"/>
</dbReference>
<name>A0A5K7ZBP8_9BACT</name>
<evidence type="ECO:0000256" key="6">
    <source>
        <dbReference type="RuleBase" id="RU003631"/>
    </source>
</evidence>
<dbReference type="GO" id="GO:0003735">
    <property type="term" value="F:structural constituent of ribosome"/>
    <property type="evidence" value="ECO:0007669"/>
    <property type="project" value="InterPro"/>
</dbReference>
<dbReference type="KEGG" id="dwd:DSCW_67030"/>
<evidence type="ECO:0000313" key="8">
    <source>
        <dbReference type="EMBL" id="BBO79286.1"/>
    </source>
</evidence>